<protein>
    <recommendedName>
        <fullName evidence="11">Multidrug transporter</fullName>
    </recommendedName>
</protein>
<evidence type="ECO:0000256" key="7">
    <source>
        <dbReference type="RuleBase" id="RU003942"/>
    </source>
</evidence>
<keyword evidence="3" id="KW-1003">Cell membrane</keyword>
<dbReference type="OrthoDB" id="21828at2"/>
<evidence type="ECO:0000256" key="8">
    <source>
        <dbReference type="SAM" id="Phobius"/>
    </source>
</evidence>
<keyword evidence="2" id="KW-0813">Transport</keyword>
<feature type="transmembrane region" description="Helical" evidence="8">
    <location>
        <begin position="60"/>
        <end position="79"/>
    </location>
</feature>
<dbReference type="eggNOG" id="COG2076">
    <property type="taxonomic scope" value="Bacteria"/>
</dbReference>
<evidence type="ECO:0000256" key="5">
    <source>
        <dbReference type="ARBA" id="ARBA00022989"/>
    </source>
</evidence>
<evidence type="ECO:0000256" key="3">
    <source>
        <dbReference type="ARBA" id="ARBA00022475"/>
    </source>
</evidence>
<keyword evidence="5 8" id="KW-1133">Transmembrane helix</keyword>
<name>A0A0A3IBH3_9BACI</name>
<evidence type="ECO:0000256" key="2">
    <source>
        <dbReference type="ARBA" id="ARBA00022448"/>
    </source>
</evidence>
<comment type="caution">
    <text evidence="9">The sequence shown here is derived from an EMBL/GenBank/DDBJ whole genome shotgun (WGS) entry which is preliminary data.</text>
</comment>
<feature type="transmembrane region" description="Helical" evidence="8">
    <location>
        <begin position="29"/>
        <end position="48"/>
    </location>
</feature>
<dbReference type="FunFam" id="1.10.3730.20:FF:000001">
    <property type="entry name" value="Quaternary ammonium compound resistance transporter SugE"/>
    <property type="match status" value="1"/>
</dbReference>
<reference evidence="9 10" key="1">
    <citation type="submission" date="2014-02" db="EMBL/GenBank/DDBJ databases">
        <title>Draft genome sequence of Lysinibacillus odysseyi NBRC 100172.</title>
        <authorList>
            <person name="Zhang F."/>
            <person name="Wang G."/>
            <person name="Zhang L."/>
        </authorList>
    </citation>
    <scope>NUCLEOTIDE SEQUENCE [LARGE SCALE GENOMIC DNA]</scope>
    <source>
        <strain evidence="9 10">NBRC 100172</strain>
    </source>
</reference>
<evidence type="ECO:0000313" key="9">
    <source>
        <dbReference type="EMBL" id="KGR82126.1"/>
    </source>
</evidence>
<dbReference type="Proteomes" id="UP000030437">
    <property type="component" value="Unassembled WGS sequence"/>
</dbReference>
<dbReference type="InterPro" id="IPR037185">
    <property type="entry name" value="EmrE-like"/>
</dbReference>
<gene>
    <name evidence="9" type="ORF">CD32_22820</name>
</gene>
<comment type="similarity">
    <text evidence="7">Belongs to the drug/metabolite transporter (DMT) superfamily. Small multidrug resistance (SMR) (TC 2.A.7.1) family.</text>
</comment>
<dbReference type="Gene3D" id="1.10.3730.20">
    <property type="match status" value="1"/>
</dbReference>
<keyword evidence="4 7" id="KW-0812">Transmembrane</keyword>
<dbReference type="STRING" id="1220589.CD32_22820"/>
<comment type="subcellular location">
    <subcellularLocation>
        <location evidence="1 7">Cell membrane</location>
        <topology evidence="1 7">Multi-pass membrane protein</topology>
    </subcellularLocation>
</comment>
<dbReference type="RefSeq" id="WP_036159334.1">
    <property type="nucleotide sequence ID" value="NZ_AVCX01000001.1"/>
</dbReference>
<organism evidence="9 10">
    <name type="scientific">Lysinibacillus odysseyi 34hs-1 = NBRC 100172</name>
    <dbReference type="NCBI Taxonomy" id="1220589"/>
    <lineage>
        <taxon>Bacteria</taxon>
        <taxon>Bacillati</taxon>
        <taxon>Bacillota</taxon>
        <taxon>Bacilli</taxon>
        <taxon>Bacillales</taxon>
        <taxon>Bacillaceae</taxon>
        <taxon>Lysinibacillus</taxon>
    </lineage>
</organism>
<evidence type="ECO:0000313" key="10">
    <source>
        <dbReference type="Proteomes" id="UP000030437"/>
    </source>
</evidence>
<dbReference type="InterPro" id="IPR045324">
    <property type="entry name" value="Small_multidrug_res"/>
</dbReference>
<dbReference type="Pfam" id="PF00893">
    <property type="entry name" value="Multi_Drug_Res"/>
    <property type="match status" value="1"/>
</dbReference>
<dbReference type="EMBL" id="JPVP01000060">
    <property type="protein sequence ID" value="KGR82126.1"/>
    <property type="molecule type" value="Genomic_DNA"/>
</dbReference>
<keyword evidence="6 8" id="KW-0472">Membrane</keyword>
<dbReference type="PANTHER" id="PTHR30561">
    <property type="entry name" value="SMR FAMILY PROTON-DEPENDENT DRUG EFFLUX TRANSPORTER SUGE"/>
    <property type="match status" value="1"/>
</dbReference>
<evidence type="ECO:0008006" key="11">
    <source>
        <dbReference type="Google" id="ProtNLM"/>
    </source>
</evidence>
<accession>A0A0A3IBH3</accession>
<evidence type="ECO:0000256" key="6">
    <source>
        <dbReference type="ARBA" id="ARBA00023136"/>
    </source>
</evidence>
<dbReference type="PANTHER" id="PTHR30561:SF1">
    <property type="entry name" value="MULTIDRUG TRANSPORTER EMRE"/>
    <property type="match status" value="1"/>
</dbReference>
<proteinExistence type="inferred from homology"/>
<dbReference type="SUPFAM" id="SSF103481">
    <property type="entry name" value="Multidrug resistance efflux transporter EmrE"/>
    <property type="match status" value="1"/>
</dbReference>
<evidence type="ECO:0000256" key="4">
    <source>
        <dbReference type="ARBA" id="ARBA00022692"/>
    </source>
</evidence>
<dbReference type="InterPro" id="IPR000390">
    <property type="entry name" value="Small_drug/metabolite_transptr"/>
</dbReference>
<feature type="transmembrane region" description="Helical" evidence="8">
    <location>
        <begin position="85"/>
        <end position="103"/>
    </location>
</feature>
<keyword evidence="10" id="KW-1185">Reference proteome</keyword>
<dbReference type="AlphaFoldDB" id="A0A0A3IBH3"/>
<evidence type="ECO:0000256" key="1">
    <source>
        <dbReference type="ARBA" id="ARBA00004651"/>
    </source>
</evidence>
<sequence>MRGYVYLSISILSEIVGTFSLKFSEGFTVFAPSIIVVLGYGLAFYMLGKSLAYLPLSLAYAIWSGIGTALTAVLGIVFLDDPLSIGGVLGVIFIIGGVVLMNSSSSDTDSGSLEQEA</sequence>
<dbReference type="GO" id="GO:0022857">
    <property type="term" value="F:transmembrane transporter activity"/>
    <property type="evidence" value="ECO:0007669"/>
    <property type="project" value="InterPro"/>
</dbReference>
<dbReference type="GO" id="GO:0005886">
    <property type="term" value="C:plasma membrane"/>
    <property type="evidence" value="ECO:0007669"/>
    <property type="project" value="UniProtKB-SubCell"/>
</dbReference>